<dbReference type="SUPFAM" id="SSF49464">
    <property type="entry name" value="Carboxypeptidase regulatory domain-like"/>
    <property type="match status" value="1"/>
</dbReference>
<protein>
    <submittedName>
        <fullName evidence="5">TonB-dependent receptor</fullName>
    </submittedName>
</protein>
<keyword evidence="2" id="KW-0813">Transport</keyword>
<keyword evidence="2" id="KW-0998">Cell outer membrane</keyword>
<dbReference type="InterPro" id="IPR023997">
    <property type="entry name" value="TonB-dep_OMP_SusC/RagA_CS"/>
</dbReference>
<evidence type="ECO:0000256" key="3">
    <source>
        <dbReference type="SAM" id="SignalP"/>
    </source>
</evidence>
<comment type="caution">
    <text evidence="5">The sequence shown here is derived from an EMBL/GenBank/DDBJ whole genome shotgun (WGS) entry which is preliminary data.</text>
</comment>
<evidence type="ECO:0000313" key="6">
    <source>
        <dbReference type="Proteomes" id="UP000651085"/>
    </source>
</evidence>
<dbReference type="AlphaFoldDB" id="A0A926IPD5"/>
<dbReference type="InterPro" id="IPR039426">
    <property type="entry name" value="TonB-dep_rcpt-like"/>
</dbReference>
<keyword evidence="5" id="KW-0675">Receptor</keyword>
<keyword evidence="2" id="KW-0472">Membrane</keyword>
<name>A0A926IPD5_9BACT</name>
<dbReference type="PROSITE" id="PS52016">
    <property type="entry name" value="TONB_DEPENDENT_REC_3"/>
    <property type="match status" value="1"/>
</dbReference>
<dbReference type="NCBIfam" id="TIGR04057">
    <property type="entry name" value="SusC_RagA_signa"/>
    <property type="match status" value="1"/>
</dbReference>
<feature type="chain" id="PRO_5039500996" evidence="3">
    <location>
        <begin position="37"/>
        <end position="1076"/>
    </location>
</feature>
<evidence type="ECO:0000256" key="1">
    <source>
        <dbReference type="ARBA" id="ARBA00022729"/>
    </source>
</evidence>
<organism evidence="5 6">
    <name type="scientific">Jilunia laotingensis</name>
    <dbReference type="NCBI Taxonomy" id="2763675"/>
    <lineage>
        <taxon>Bacteria</taxon>
        <taxon>Pseudomonadati</taxon>
        <taxon>Bacteroidota</taxon>
        <taxon>Bacteroidia</taxon>
        <taxon>Bacteroidales</taxon>
        <taxon>Bacteroidaceae</taxon>
        <taxon>Jilunia</taxon>
    </lineage>
</organism>
<keyword evidence="6" id="KW-1185">Reference proteome</keyword>
<evidence type="ECO:0000313" key="5">
    <source>
        <dbReference type="EMBL" id="MBC8592410.1"/>
    </source>
</evidence>
<dbReference type="SUPFAM" id="SSF56935">
    <property type="entry name" value="Porins"/>
    <property type="match status" value="1"/>
</dbReference>
<dbReference type="Gene3D" id="2.60.40.1120">
    <property type="entry name" value="Carboxypeptidase-like, regulatory domain"/>
    <property type="match status" value="1"/>
</dbReference>
<dbReference type="InterPro" id="IPR023996">
    <property type="entry name" value="TonB-dep_OMP_SusC/RagA"/>
</dbReference>
<comment type="subcellular location">
    <subcellularLocation>
        <location evidence="2">Cell outer membrane</location>
        <topology evidence="2">Multi-pass membrane protein</topology>
    </subcellularLocation>
</comment>
<dbReference type="Pfam" id="PF13715">
    <property type="entry name" value="CarbopepD_reg_2"/>
    <property type="match status" value="1"/>
</dbReference>
<feature type="signal peptide" evidence="3">
    <location>
        <begin position="1"/>
        <end position="36"/>
    </location>
</feature>
<dbReference type="Pfam" id="PF07715">
    <property type="entry name" value="Plug"/>
    <property type="match status" value="1"/>
</dbReference>
<keyword evidence="1 3" id="KW-0732">Signal</keyword>
<accession>A0A926IPD5</accession>
<evidence type="ECO:0000259" key="4">
    <source>
        <dbReference type="Pfam" id="PF07715"/>
    </source>
</evidence>
<dbReference type="InterPro" id="IPR012910">
    <property type="entry name" value="Plug_dom"/>
</dbReference>
<dbReference type="NCBIfam" id="TIGR04056">
    <property type="entry name" value="OMP_RagA_SusC"/>
    <property type="match status" value="1"/>
</dbReference>
<dbReference type="RefSeq" id="WP_262433607.1">
    <property type="nucleotide sequence ID" value="NZ_JACRTF010000001.1"/>
</dbReference>
<dbReference type="PANTHER" id="PTHR30069">
    <property type="entry name" value="TONB-DEPENDENT OUTER MEMBRANE RECEPTOR"/>
    <property type="match status" value="1"/>
</dbReference>
<comment type="similarity">
    <text evidence="2">Belongs to the TonB-dependent receptor family.</text>
</comment>
<reference evidence="5" key="1">
    <citation type="submission" date="2020-08" db="EMBL/GenBank/DDBJ databases">
        <title>Genome public.</title>
        <authorList>
            <person name="Liu C."/>
            <person name="Sun Q."/>
        </authorList>
    </citation>
    <scope>NUCLEOTIDE SEQUENCE</scope>
    <source>
        <strain evidence="5">N12</strain>
    </source>
</reference>
<proteinExistence type="inferred from homology"/>
<dbReference type="InterPro" id="IPR037066">
    <property type="entry name" value="Plug_dom_sf"/>
</dbReference>
<dbReference type="EMBL" id="JACRTF010000001">
    <property type="protein sequence ID" value="MBC8592410.1"/>
    <property type="molecule type" value="Genomic_DNA"/>
</dbReference>
<keyword evidence="2" id="KW-0812">Transmembrane</keyword>
<gene>
    <name evidence="5" type="ORF">H8744_03960</name>
</gene>
<dbReference type="Proteomes" id="UP000651085">
    <property type="component" value="Unassembled WGS sequence"/>
</dbReference>
<dbReference type="InterPro" id="IPR008969">
    <property type="entry name" value="CarboxyPept-like_regulatory"/>
</dbReference>
<dbReference type="Gene3D" id="2.170.130.10">
    <property type="entry name" value="TonB-dependent receptor, plug domain"/>
    <property type="match status" value="1"/>
</dbReference>
<dbReference type="GO" id="GO:0015344">
    <property type="term" value="F:siderophore uptake transmembrane transporter activity"/>
    <property type="evidence" value="ECO:0007669"/>
    <property type="project" value="TreeGrafter"/>
</dbReference>
<keyword evidence="2" id="KW-1134">Transmembrane beta strand</keyword>
<evidence type="ECO:0000256" key="2">
    <source>
        <dbReference type="PROSITE-ProRule" id="PRU01360"/>
    </source>
</evidence>
<feature type="domain" description="TonB-dependent receptor plug" evidence="4">
    <location>
        <begin position="148"/>
        <end position="249"/>
    </location>
</feature>
<dbReference type="FunFam" id="2.60.40.1120:FF:000003">
    <property type="entry name" value="Outer membrane protein Omp121"/>
    <property type="match status" value="1"/>
</dbReference>
<dbReference type="GO" id="GO:0009279">
    <property type="term" value="C:cell outer membrane"/>
    <property type="evidence" value="ECO:0007669"/>
    <property type="project" value="UniProtKB-SubCell"/>
</dbReference>
<dbReference type="PANTHER" id="PTHR30069:SF29">
    <property type="entry name" value="HEMOGLOBIN AND HEMOGLOBIN-HAPTOGLOBIN-BINDING PROTEIN 1-RELATED"/>
    <property type="match status" value="1"/>
</dbReference>
<dbReference type="GO" id="GO:0044718">
    <property type="term" value="P:siderophore transmembrane transport"/>
    <property type="evidence" value="ECO:0007669"/>
    <property type="project" value="TreeGrafter"/>
</dbReference>
<sequence length="1076" mass="121742">MRKKEQVFCLSSRSKMWRIPLCMAAFSLLPGAYCYADASSVSETETTLSVDAVQQQRTVKGTVIDATGEPVIGANVKEAGSTNGTITDINGEFTLNVGPKATLEISFIGYITQKVTVGDSNSVKVTLKEDMTTLDEVIVTGYGMSQKKATLTGAISAIKSTDIERSSATTASGSLVGKIAGLNTRQQDGRPGAGTALQIRNMGTPLFVIDGVVSDEGQFNNMDFNDIDNISILKDASAAIYGMRAANGVVVVTTKKGQRNSKNTVSVNAYYGWQHNSRFINPADTKTYVQAYAAAETWKRMPTGERRYNKEEYDKWMTGTEKGYQGFDWSDYIWVTAPQSYVSGNFSGGSDKANYYVNVSHIDQQATVRGYGGFQRTNAQMNIDMNVTEKFKIGATMNGRIEERHHPGVPGGDDTWLPRFATMKNQPTKRPFANDNPLYPQRVSDQPETNFGLLNYDMGGEVSDIWRVIQLQATGEYEILKGLKAKAMLGYYFAYNELDNQEYTFNLYKYNEATNEYDVDFAMTNPYRERNREKKEDKFANFQLNFDRKFGKHSVTAIGSFEANQRKQPRMWIHSTPVSNSMDLIRIKEIVEFTDEGDREEARLGWLARLNYSYADKYLLDFIGRWDGSWKFKPGHRWGFFPSASIGWRISEENFWKEAKFSSVFSDLKLRGSYGVVGDDDMGKNSDGTPIYSAFGYLPGYTYGDGGAVIDGNWVVGTKPRGLPNKVLSWIKAKTLDVGVDMGFFNNRLNIQVDYFQRIRDGLPESRYDVLIPKEAGYDLPKENLKSDKHQGFDAMARWSDNIRDFNYSIGANFTYSRFWDWEQYDTRRSNSWDEYRNSIWHRVGYVNWGYQAIGRFENWEQIANYPVDIDRKGNRTIVPGDIIYEDVNGDGVINGMDERPIGYREDSTPTINFGINLSASWKGFDLAMDWTGSGMTTWRQCWETARPFQNDGNSPTEVLTDCWHLADMWNPDSELIPGKYPLLRLPSDERDAAYEKSTFWLHNVNYIKLRNLEVGYTLPKQLLSKVGISKVRVYVSGTNLLTISNLSIMDPECASDNGLDYPPMRVINLGINLKF</sequence>